<reference evidence="10" key="2">
    <citation type="submission" date="2025-09" db="UniProtKB">
        <authorList>
            <consortium name="Ensembl"/>
        </authorList>
    </citation>
    <scope>IDENTIFICATION</scope>
</reference>
<feature type="transmembrane region" description="Helical" evidence="9">
    <location>
        <begin position="96"/>
        <end position="120"/>
    </location>
</feature>
<evidence type="ECO:0000256" key="7">
    <source>
        <dbReference type="ARBA" id="ARBA00022989"/>
    </source>
</evidence>
<dbReference type="PANTHER" id="PTHR28675:SF2">
    <property type="entry name" value="MELANOCORTIN-2 RECEPTOR ACCESSORY PROTEIN"/>
    <property type="match status" value="1"/>
</dbReference>
<keyword evidence="4" id="KW-1003">Cell membrane</keyword>
<evidence type="ECO:0000313" key="10">
    <source>
        <dbReference type="Ensembl" id="ENSOKIP00005035339.1"/>
    </source>
</evidence>
<dbReference type="GO" id="GO:0031783">
    <property type="term" value="F:type 5 melanocortin receptor binding"/>
    <property type="evidence" value="ECO:0007669"/>
    <property type="project" value="TreeGrafter"/>
</dbReference>
<dbReference type="GO" id="GO:0030545">
    <property type="term" value="F:signaling receptor regulator activity"/>
    <property type="evidence" value="ECO:0007669"/>
    <property type="project" value="TreeGrafter"/>
</dbReference>
<reference evidence="10" key="1">
    <citation type="submission" date="2025-08" db="UniProtKB">
        <authorList>
            <consortium name="Ensembl"/>
        </authorList>
    </citation>
    <scope>IDENTIFICATION</scope>
</reference>
<keyword evidence="11" id="KW-1185">Reference proteome</keyword>
<dbReference type="GO" id="GO:0005886">
    <property type="term" value="C:plasma membrane"/>
    <property type="evidence" value="ECO:0007669"/>
    <property type="project" value="UniProtKB-SubCell"/>
</dbReference>
<sequence>MLHIYTSDEISGSLFYLWPKRLRGKNTLERITNFSRETRRGQDRIAAKTPHRCESGQYSRVYHKLRMDSWRYEWEYYYDYLDPIPVDERKLKYNKYLIVIVFWISLAAFVGFLFAILTFMSRSVSLPKAHSSKTAKKSWRNPRSNSA</sequence>
<proteinExistence type="inferred from homology"/>
<evidence type="ECO:0008006" key="12">
    <source>
        <dbReference type="Google" id="ProtNLM"/>
    </source>
</evidence>
<dbReference type="GO" id="GO:0106070">
    <property type="term" value="P:regulation of adenylate cyclase-activating G protein-coupled receptor signaling pathway"/>
    <property type="evidence" value="ECO:0007669"/>
    <property type="project" value="TreeGrafter"/>
</dbReference>
<dbReference type="GeneTree" id="ENSGT01140000283330"/>
<evidence type="ECO:0000256" key="1">
    <source>
        <dbReference type="ARBA" id="ARBA00004162"/>
    </source>
</evidence>
<name>A0A8C7FYV2_ONCKI</name>
<evidence type="ECO:0000313" key="11">
    <source>
        <dbReference type="Proteomes" id="UP000694557"/>
    </source>
</evidence>
<keyword evidence="6" id="KW-0256">Endoplasmic reticulum</keyword>
<keyword evidence="5 9" id="KW-0812">Transmembrane</keyword>
<evidence type="ECO:0000256" key="6">
    <source>
        <dbReference type="ARBA" id="ARBA00022824"/>
    </source>
</evidence>
<dbReference type="InterPro" id="IPR028111">
    <property type="entry name" value="MRAP"/>
</dbReference>
<comment type="subcellular location">
    <subcellularLocation>
        <location evidence="1">Cell membrane</location>
        <topology evidence="1">Single-pass membrane protein</topology>
    </subcellularLocation>
    <subcellularLocation>
        <location evidence="2">Endoplasmic reticulum membrane</location>
        <topology evidence="2">Single-pass membrane protein</topology>
    </subcellularLocation>
</comment>
<evidence type="ECO:0000256" key="3">
    <source>
        <dbReference type="ARBA" id="ARBA00010063"/>
    </source>
</evidence>
<evidence type="ECO:0000256" key="2">
    <source>
        <dbReference type="ARBA" id="ARBA00004389"/>
    </source>
</evidence>
<evidence type="ECO:0000256" key="8">
    <source>
        <dbReference type="ARBA" id="ARBA00023136"/>
    </source>
</evidence>
<evidence type="ECO:0000256" key="9">
    <source>
        <dbReference type="SAM" id="Phobius"/>
    </source>
</evidence>
<dbReference type="GO" id="GO:0031781">
    <property type="term" value="F:type 3 melanocortin receptor binding"/>
    <property type="evidence" value="ECO:0007669"/>
    <property type="project" value="TreeGrafter"/>
</dbReference>
<dbReference type="GO" id="GO:0072659">
    <property type="term" value="P:protein localization to plasma membrane"/>
    <property type="evidence" value="ECO:0007669"/>
    <property type="project" value="TreeGrafter"/>
</dbReference>
<dbReference type="GO" id="GO:0031780">
    <property type="term" value="F:corticotropin hormone receptor binding"/>
    <property type="evidence" value="ECO:0007669"/>
    <property type="project" value="TreeGrafter"/>
</dbReference>
<dbReference type="AlphaFoldDB" id="A0A8C7FYV2"/>
<evidence type="ECO:0000256" key="4">
    <source>
        <dbReference type="ARBA" id="ARBA00022475"/>
    </source>
</evidence>
<dbReference type="GO" id="GO:0070996">
    <property type="term" value="F:type 1 melanocortin receptor binding"/>
    <property type="evidence" value="ECO:0007669"/>
    <property type="project" value="TreeGrafter"/>
</dbReference>
<dbReference type="Ensembl" id="ENSOKIT00005037283.1">
    <property type="protein sequence ID" value="ENSOKIP00005035339.1"/>
    <property type="gene ID" value="ENSOKIG00005015111.1"/>
</dbReference>
<evidence type="ECO:0000256" key="5">
    <source>
        <dbReference type="ARBA" id="ARBA00022692"/>
    </source>
</evidence>
<dbReference type="GO" id="GO:0031782">
    <property type="term" value="F:type 4 melanocortin receptor binding"/>
    <property type="evidence" value="ECO:0007669"/>
    <property type="project" value="TreeGrafter"/>
</dbReference>
<keyword evidence="7 9" id="KW-1133">Transmembrane helix</keyword>
<comment type="similarity">
    <text evidence="3">Belongs to the MRAP family.</text>
</comment>
<dbReference type="PANTHER" id="PTHR28675">
    <property type="entry name" value="MELANOCORTIN-2 RECEPTOR ACCESSORY PROTEIN 2"/>
    <property type="match status" value="1"/>
</dbReference>
<dbReference type="Pfam" id="PF15183">
    <property type="entry name" value="MRAP"/>
    <property type="match status" value="1"/>
</dbReference>
<dbReference type="Proteomes" id="UP000694557">
    <property type="component" value="Unassembled WGS sequence"/>
</dbReference>
<accession>A0A8C7FYV2</accession>
<dbReference type="GO" id="GO:0005789">
    <property type="term" value="C:endoplasmic reticulum membrane"/>
    <property type="evidence" value="ECO:0007669"/>
    <property type="project" value="UniProtKB-SubCell"/>
</dbReference>
<organism evidence="10 11">
    <name type="scientific">Oncorhynchus kisutch</name>
    <name type="common">Coho salmon</name>
    <name type="synonym">Salmo kisutch</name>
    <dbReference type="NCBI Taxonomy" id="8019"/>
    <lineage>
        <taxon>Eukaryota</taxon>
        <taxon>Metazoa</taxon>
        <taxon>Chordata</taxon>
        <taxon>Craniata</taxon>
        <taxon>Vertebrata</taxon>
        <taxon>Euteleostomi</taxon>
        <taxon>Actinopterygii</taxon>
        <taxon>Neopterygii</taxon>
        <taxon>Teleostei</taxon>
        <taxon>Protacanthopterygii</taxon>
        <taxon>Salmoniformes</taxon>
        <taxon>Salmonidae</taxon>
        <taxon>Salmoninae</taxon>
        <taxon>Oncorhynchus</taxon>
    </lineage>
</organism>
<protein>
    <recommendedName>
        <fullName evidence="12">Melanocortin-2 receptor accessory protein</fullName>
    </recommendedName>
</protein>
<keyword evidence="8 9" id="KW-0472">Membrane</keyword>